<dbReference type="AlphaFoldDB" id="A0A2P2QEL6"/>
<evidence type="ECO:0000313" key="1">
    <source>
        <dbReference type="EMBL" id="MBX65297.1"/>
    </source>
</evidence>
<proteinExistence type="predicted"/>
<protein>
    <submittedName>
        <fullName evidence="1">Uncharacterized protein</fullName>
    </submittedName>
</protein>
<name>A0A2P2QEL6_RHIMU</name>
<organism evidence="1">
    <name type="scientific">Rhizophora mucronata</name>
    <name type="common">Asiatic mangrove</name>
    <dbReference type="NCBI Taxonomy" id="61149"/>
    <lineage>
        <taxon>Eukaryota</taxon>
        <taxon>Viridiplantae</taxon>
        <taxon>Streptophyta</taxon>
        <taxon>Embryophyta</taxon>
        <taxon>Tracheophyta</taxon>
        <taxon>Spermatophyta</taxon>
        <taxon>Magnoliopsida</taxon>
        <taxon>eudicotyledons</taxon>
        <taxon>Gunneridae</taxon>
        <taxon>Pentapetalae</taxon>
        <taxon>rosids</taxon>
        <taxon>fabids</taxon>
        <taxon>Malpighiales</taxon>
        <taxon>Rhizophoraceae</taxon>
        <taxon>Rhizophora</taxon>
    </lineage>
</organism>
<sequence length="57" mass="6779">MSDSQNAIFSACPHLFPYFAHFPLWLYPITNTDYWKMLVLVNQLVHMLLNLADNFYI</sequence>
<reference evidence="1" key="1">
    <citation type="submission" date="2018-02" db="EMBL/GenBank/DDBJ databases">
        <title>Rhizophora mucronata_Transcriptome.</title>
        <authorList>
            <person name="Meera S.P."/>
            <person name="Sreeshan A."/>
            <person name="Augustine A."/>
        </authorList>
    </citation>
    <scope>NUCLEOTIDE SEQUENCE</scope>
    <source>
        <tissue evidence="1">Leaf</tissue>
    </source>
</reference>
<dbReference type="EMBL" id="GGEC01084813">
    <property type="protein sequence ID" value="MBX65297.1"/>
    <property type="molecule type" value="Transcribed_RNA"/>
</dbReference>
<accession>A0A2P2QEL6</accession>